<evidence type="ECO:0000256" key="1">
    <source>
        <dbReference type="ARBA" id="ARBA00004123"/>
    </source>
</evidence>
<evidence type="ECO:0000256" key="2">
    <source>
        <dbReference type="ARBA" id="ARBA00023242"/>
    </source>
</evidence>
<dbReference type="OrthoDB" id="329666at2759"/>
<dbReference type="GO" id="GO:0006261">
    <property type="term" value="P:DNA-templated DNA replication"/>
    <property type="evidence" value="ECO:0007669"/>
    <property type="project" value="TreeGrafter"/>
</dbReference>
<dbReference type="PANTHER" id="PTHR13489">
    <property type="entry name" value="MINI-CHROMOSOME MAINTENANCE COMPLEX-BINDING PROTEIN"/>
    <property type="match status" value="1"/>
</dbReference>
<accession>A0A165Z6G3</accession>
<keyword evidence="4" id="KW-1185">Reference proteome</keyword>
<comment type="subcellular location">
    <subcellularLocation>
        <location evidence="1">Nucleus</location>
    </subcellularLocation>
</comment>
<dbReference type="Pfam" id="PF09739">
    <property type="entry name" value="MCM_bind"/>
    <property type="match status" value="1"/>
</dbReference>
<dbReference type="GO" id="GO:0003682">
    <property type="term" value="F:chromatin binding"/>
    <property type="evidence" value="ECO:0007669"/>
    <property type="project" value="TreeGrafter"/>
</dbReference>
<dbReference type="STRING" id="1314776.A0A165Z6G3"/>
<dbReference type="GO" id="GO:0005634">
    <property type="term" value="C:nucleus"/>
    <property type="evidence" value="ECO:0007669"/>
    <property type="project" value="UniProtKB-SubCell"/>
</dbReference>
<keyword evidence="2" id="KW-0539">Nucleus</keyword>
<dbReference type="InterPro" id="IPR019140">
    <property type="entry name" value="MCM_complex-bd"/>
</dbReference>
<evidence type="ECO:0000313" key="4">
    <source>
        <dbReference type="Proteomes" id="UP000076798"/>
    </source>
</evidence>
<sequence length="535" mass="59945">MVSAALSDALTDPTHLIQQLYSQWKQSSAPDRSPFPDLVARHFAGLFQTPETLSQIPALNVKQPLERHAPRSLVAFDAMVQDTSYSPEVYLSEIREQSGGWGLAESNEDALPPDELTKYDNLDERTVIWAVSIPGESDWVQHPDQAVNRTDAIQHPSLLSKRYQHKFPLPDTPHVGAKVKIYTDLSDQPFSPTDLVTFVGFLTNEMYDLTDEPIADGALCPTLHVVFWKKYSPHYPISQPPLSDPAASVEELIQWVADAALGGDKDAAEWVLLICISPLISRDLPIILPSLSLTGFPASPDRLHDPPSLGAVLAALFPMCSSLPLSLELLNERSFCPESKNEDLHSGALQLPHDNILVVSELTIQEGTLREKGLRNIESLQTVLQTQTLNYIFPFSAYPFPTRLRVIVLTESKRTAIVKCNIVFPLRPINPQKLYLSSELILPDAAILQRFRQLLIREQRTGVNFLSEAMSQHVENDFVRDRQAGIKVSQDDLALRITIARYAEFAMGRSQVNVEIWERTKALDQRRQARLIDGK</sequence>
<name>A0A165Z6G3_9AGAM</name>
<dbReference type="AlphaFoldDB" id="A0A165Z6G3"/>
<protein>
    <recommendedName>
        <fullName evidence="5">Mini-chromosome maintenance complex-binding protein</fullName>
    </recommendedName>
</protein>
<evidence type="ECO:0008006" key="5">
    <source>
        <dbReference type="Google" id="ProtNLM"/>
    </source>
</evidence>
<dbReference type="Proteomes" id="UP000076798">
    <property type="component" value="Unassembled WGS sequence"/>
</dbReference>
<gene>
    <name evidence="3" type="ORF">SISSUDRAFT_1086925</name>
</gene>
<organism evidence="3 4">
    <name type="scientific">Sistotremastrum suecicum HHB10207 ss-3</name>
    <dbReference type="NCBI Taxonomy" id="1314776"/>
    <lineage>
        <taxon>Eukaryota</taxon>
        <taxon>Fungi</taxon>
        <taxon>Dikarya</taxon>
        <taxon>Basidiomycota</taxon>
        <taxon>Agaricomycotina</taxon>
        <taxon>Agaricomycetes</taxon>
        <taxon>Sistotremastrales</taxon>
        <taxon>Sistotremastraceae</taxon>
        <taxon>Sistotremastrum</taxon>
    </lineage>
</organism>
<dbReference type="EMBL" id="KV428206">
    <property type="protein sequence ID" value="KZT33987.1"/>
    <property type="molecule type" value="Genomic_DNA"/>
</dbReference>
<evidence type="ECO:0000313" key="3">
    <source>
        <dbReference type="EMBL" id="KZT33987.1"/>
    </source>
</evidence>
<reference evidence="3 4" key="1">
    <citation type="journal article" date="2016" name="Mol. Biol. Evol.">
        <title>Comparative Genomics of Early-Diverging Mushroom-Forming Fungi Provides Insights into the Origins of Lignocellulose Decay Capabilities.</title>
        <authorList>
            <person name="Nagy L.G."/>
            <person name="Riley R."/>
            <person name="Tritt A."/>
            <person name="Adam C."/>
            <person name="Daum C."/>
            <person name="Floudas D."/>
            <person name="Sun H."/>
            <person name="Yadav J.S."/>
            <person name="Pangilinan J."/>
            <person name="Larsson K.H."/>
            <person name="Matsuura K."/>
            <person name="Barry K."/>
            <person name="Labutti K."/>
            <person name="Kuo R."/>
            <person name="Ohm R.A."/>
            <person name="Bhattacharya S.S."/>
            <person name="Shirouzu T."/>
            <person name="Yoshinaga Y."/>
            <person name="Martin F.M."/>
            <person name="Grigoriev I.V."/>
            <person name="Hibbett D.S."/>
        </authorList>
    </citation>
    <scope>NUCLEOTIDE SEQUENCE [LARGE SCALE GENOMIC DNA]</scope>
    <source>
        <strain evidence="3 4">HHB10207 ss-3</strain>
    </source>
</reference>
<dbReference type="PANTHER" id="PTHR13489:SF0">
    <property type="entry name" value="MINI-CHROMOSOME MAINTENANCE COMPLEX-BINDING PROTEIN"/>
    <property type="match status" value="1"/>
</dbReference>
<proteinExistence type="predicted"/>